<reference evidence="2 3" key="1">
    <citation type="journal article" date="2024" name="BMC Biol.">
        <title>Comparative genomics of Ascetosporea gives new insight into the evolutionary basis for animal parasitism in Rhizaria.</title>
        <authorList>
            <person name="Hiltunen Thoren M."/>
            <person name="Onut-Brannstrom I."/>
            <person name="Alfjorden A."/>
            <person name="Peckova H."/>
            <person name="Swords F."/>
            <person name="Hooper C."/>
            <person name="Holzer A.S."/>
            <person name="Bass D."/>
            <person name="Burki F."/>
        </authorList>
    </citation>
    <scope>NUCLEOTIDE SEQUENCE [LARGE SCALE GENOMIC DNA]</scope>
    <source>
        <strain evidence="2">20-A016</strain>
    </source>
</reference>
<sequence length="119" mass="14110">MVFDRTQKSDSDYNFADDDSDHDEFETLKSPKLAQNMATFKLNLESPETTQQSLAYYKKSAETWTVEQISDEISNLTEELEDIKKSKRFKLESALFKLFFQFCIKFINFGFHCQNRFFL</sequence>
<keyword evidence="3" id="KW-1185">Reference proteome</keyword>
<dbReference type="EMBL" id="JBDODL010000932">
    <property type="protein sequence ID" value="MES1920887.1"/>
    <property type="molecule type" value="Genomic_DNA"/>
</dbReference>
<comment type="caution">
    <text evidence="2">The sequence shown here is derived from an EMBL/GenBank/DDBJ whole genome shotgun (WGS) entry which is preliminary data.</text>
</comment>
<feature type="compositionally biased region" description="Basic and acidic residues" evidence="1">
    <location>
        <begin position="1"/>
        <end position="11"/>
    </location>
</feature>
<organism evidence="2 3">
    <name type="scientific">Bonamia ostreae</name>
    <dbReference type="NCBI Taxonomy" id="126728"/>
    <lineage>
        <taxon>Eukaryota</taxon>
        <taxon>Sar</taxon>
        <taxon>Rhizaria</taxon>
        <taxon>Endomyxa</taxon>
        <taxon>Ascetosporea</taxon>
        <taxon>Haplosporida</taxon>
        <taxon>Bonamia</taxon>
    </lineage>
</organism>
<dbReference type="Proteomes" id="UP001439008">
    <property type="component" value="Unassembled WGS sequence"/>
</dbReference>
<evidence type="ECO:0000313" key="2">
    <source>
        <dbReference type="EMBL" id="MES1920887.1"/>
    </source>
</evidence>
<evidence type="ECO:0000313" key="3">
    <source>
        <dbReference type="Proteomes" id="UP001439008"/>
    </source>
</evidence>
<protein>
    <submittedName>
        <fullName evidence="2">Uncharacterized protein</fullName>
    </submittedName>
</protein>
<proteinExistence type="predicted"/>
<evidence type="ECO:0000256" key="1">
    <source>
        <dbReference type="SAM" id="MobiDB-lite"/>
    </source>
</evidence>
<gene>
    <name evidence="2" type="ORF">MHBO_002504</name>
</gene>
<feature type="region of interest" description="Disordered" evidence="1">
    <location>
        <begin position="1"/>
        <end position="23"/>
    </location>
</feature>
<accession>A0ABV2ANJ3</accession>
<name>A0ABV2ANJ3_9EUKA</name>